<protein>
    <submittedName>
        <fullName evidence="7">ABC-2 type transport system ATP-binding protein</fullName>
    </submittedName>
</protein>
<evidence type="ECO:0000256" key="3">
    <source>
        <dbReference type="ARBA" id="ARBA00022741"/>
    </source>
</evidence>
<gene>
    <name evidence="7" type="ORF">BJ989_001943</name>
</gene>
<evidence type="ECO:0000256" key="1">
    <source>
        <dbReference type="ARBA" id="ARBA00005417"/>
    </source>
</evidence>
<reference evidence="7 8" key="1">
    <citation type="submission" date="2020-07" db="EMBL/GenBank/DDBJ databases">
        <title>Sequencing the genomes of 1000 actinobacteria strains.</title>
        <authorList>
            <person name="Klenk H.-P."/>
        </authorList>
    </citation>
    <scope>NUCLEOTIDE SEQUENCE [LARGE SCALE GENOMIC DNA]</scope>
    <source>
        <strain evidence="7 8">DSM 24552</strain>
    </source>
</reference>
<dbReference type="PROSITE" id="PS00211">
    <property type="entry name" value="ABC_TRANSPORTER_1"/>
    <property type="match status" value="1"/>
</dbReference>
<evidence type="ECO:0000313" key="7">
    <source>
        <dbReference type="EMBL" id="NYG55639.1"/>
    </source>
</evidence>
<keyword evidence="2" id="KW-0813">Transport</keyword>
<dbReference type="InterPro" id="IPR027417">
    <property type="entry name" value="P-loop_NTPase"/>
</dbReference>
<proteinExistence type="inferred from homology"/>
<dbReference type="GO" id="GO:0005524">
    <property type="term" value="F:ATP binding"/>
    <property type="evidence" value="ECO:0007669"/>
    <property type="project" value="UniProtKB-KW"/>
</dbReference>
<sequence>MHTGELAVEAQGLRKVYRTTRGPRIAVDGLDLAVPRGGVHGFLGPNGSGKTTTLRMLLGLARPTGGTMALLGQRVPDRLPQVVHRVGAVVESPKFSPGLTGRQNLLLLARAVGVADSRVDAAVETVGLTERARDRYRGYSLGMRQRLAIAATLLRDPDLLVLDEPTNGLDPAGIRSVRDTVRDLGERGVTVLVSSHVLAEVQQVCTGVTILDRGRVVATGPVAELLSEAAGGRHEVLVDDPEAALRLLLPAGYAARAADPPGTVVVDGVADPAALTRTLGEGGVWLRGLRREQVDLESVFLGLTGGSPAPLARPGTGGSAGRTTTEEQR</sequence>
<keyword evidence="4 7" id="KW-0067">ATP-binding</keyword>
<dbReference type="PROSITE" id="PS50893">
    <property type="entry name" value="ABC_TRANSPORTER_2"/>
    <property type="match status" value="1"/>
</dbReference>
<dbReference type="InterPro" id="IPR017871">
    <property type="entry name" value="ABC_transporter-like_CS"/>
</dbReference>
<dbReference type="Proteomes" id="UP000544110">
    <property type="component" value="Unassembled WGS sequence"/>
</dbReference>
<evidence type="ECO:0000256" key="4">
    <source>
        <dbReference type="ARBA" id="ARBA00022840"/>
    </source>
</evidence>
<dbReference type="PANTHER" id="PTHR43335">
    <property type="entry name" value="ABC TRANSPORTER, ATP-BINDING PROTEIN"/>
    <property type="match status" value="1"/>
</dbReference>
<dbReference type="AlphaFoldDB" id="A0A7Y9RUN1"/>
<dbReference type="RefSeq" id="WP_179518049.1">
    <property type="nucleotide sequence ID" value="NZ_JACCAC010000001.1"/>
</dbReference>
<feature type="region of interest" description="Disordered" evidence="5">
    <location>
        <begin position="305"/>
        <end position="329"/>
    </location>
</feature>
<dbReference type="InterPro" id="IPR003439">
    <property type="entry name" value="ABC_transporter-like_ATP-bd"/>
</dbReference>
<accession>A0A7Y9RUN1</accession>
<dbReference type="SUPFAM" id="SSF52540">
    <property type="entry name" value="P-loop containing nucleoside triphosphate hydrolases"/>
    <property type="match status" value="1"/>
</dbReference>
<organism evidence="7 8">
    <name type="scientific">Nocardioides perillae</name>
    <dbReference type="NCBI Taxonomy" id="1119534"/>
    <lineage>
        <taxon>Bacteria</taxon>
        <taxon>Bacillati</taxon>
        <taxon>Actinomycetota</taxon>
        <taxon>Actinomycetes</taxon>
        <taxon>Propionibacteriales</taxon>
        <taxon>Nocardioidaceae</taxon>
        <taxon>Nocardioides</taxon>
    </lineage>
</organism>
<dbReference type="Gene3D" id="3.40.50.300">
    <property type="entry name" value="P-loop containing nucleotide triphosphate hydrolases"/>
    <property type="match status" value="1"/>
</dbReference>
<dbReference type="SMART" id="SM00382">
    <property type="entry name" value="AAA"/>
    <property type="match status" value="1"/>
</dbReference>
<keyword evidence="8" id="KW-1185">Reference proteome</keyword>
<dbReference type="Pfam" id="PF00005">
    <property type="entry name" value="ABC_tran"/>
    <property type="match status" value="1"/>
</dbReference>
<dbReference type="InterPro" id="IPR003593">
    <property type="entry name" value="AAA+_ATPase"/>
</dbReference>
<dbReference type="PANTHER" id="PTHR43335:SF4">
    <property type="entry name" value="ABC TRANSPORTER, ATP-BINDING PROTEIN"/>
    <property type="match status" value="1"/>
</dbReference>
<name>A0A7Y9RUN1_9ACTN</name>
<dbReference type="EMBL" id="JACCAC010000001">
    <property type="protein sequence ID" value="NYG55639.1"/>
    <property type="molecule type" value="Genomic_DNA"/>
</dbReference>
<evidence type="ECO:0000313" key="8">
    <source>
        <dbReference type="Proteomes" id="UP000544110"/>
    </source>
</evidence>
<dbReference type="GO" id="GO:0016887">
    <property type="term" value="F:ATP hydrolysis activity"/>
    <property type="evidence" value="ECO:0007669"/>
    <property type="project" value="InterPro"/>
</dbReference>
<keyword evidence="3" id="KW-0547">Nucleotide-binding</keyword>
<evidence type="ECO:0000256" key="5">
    <source>
        <dbReference type="SAM" id="MobiDB-lite"/>
    </source>
</evidence>
<evidence type="ECO:0000256" key="2">
    <source>
        <dbReference type="ARBA" id="ARBA00022448"/>
    </source>
</evidence>
<feature type="domain" description="ABC transporter" evidence="6">
    <location>
        <begin position="8"/>
        <end position="238"/>
    </location>
</feature>
<comment type="similarity">
    <text evidence="1">Belongs to the ABC transporter superfamily.</text>
</comment>
<evidence type="ECO:0000259" key="6">
    <source>
        <dbReference type="PROSITE" id="PS50893"/>
    </source>
</evidence>
<comment type="caution">
    <text evidence="7">The sequence shown here is derived from an EMBL/GenBank/DDBJ whole genome shotgun (WGS) entry which is preliminary data.</text>
</comment>